<organism evidence="1 2">
    <name type="scientific">Candidatus Staskawiczbacteria bacterium RIFCSPHIGHO2_01_FULL_41_41</name>
    <dbReference type="NCBI Taxonomy" id="1802203"/>
    <lineage>
        <taxon>Bacteria</taxon>
        <taxon>Candidatus Staskawicziibacteriota</taxon>
    </lineage>
</organism>
<sequence>MHTFPILENYSNENNEEFAKVIGFQVLDNNGVLLAKGETEIEATEKALMVAYLSDSNANTSKPLRRNRRLLNKKAI</sequence>
<name>A0A1G2HV38_9BACT</name>
<comment type="caution">
    <text evidence="1">The sequence shown here is derived from an EMBL/GenBank/DDBJ whole genome shotgun (WGS) entry which is preliminary data.</text>
</comment>
<gene>
    <name evidence="1" type="ORF">A2822_04680</name>
</gene>
<dbReference type="EMBL" id="MHOP01000006">
    <property type="protein sequence ID" value="OGZ66327.1"/>
    <property type="molecule type" value="Genomic_DNA"/>
</dbReference>
<proteinExistence type="predicted"/>
<protein>
    <submittedName>
        <fullName evidence="1">Uncharacterized protein</fullName>
    </submittedName>
</protein>
<evidence type="ECO:0000313" key="1">
    <source>
        <dbReference type="EMBL" id="OGZ66327.1"/>
    </source>
</evidence>
<evidence type="ECO:0000313" key="2">
    <source>
        <dbReference type="Proteomes" id="UP000178774"/>
    </source>
</evidence>
<dbReference type="AlphaFoldDB" id="A0A1G2HV38"/>
<accession>A0A1G2HV38</accession>
<reference evidence="1 2" key="1">
    <citation type="journal article" date="2016" name="Nat. Commun.">
        <title>Thousands of microbial genomes shed light on interconnected biogeochemical processes in an aquifer system.</title>
        <authorList>
            <person name="Anantharaman K."/>
            <person name="Brown C.T."/>
            <person name="Hug L.A."/>
            <person name="Sharon I."/>
            <person name="Castelle C.J."/>
            <person name="Probst A.J."/>
            <person name="Thomas B.C."/>
            <person name="Singh A."/>
            <person name="Wilkins M.J."/>
            <person name="Karaoz U."/>
            <person name="Brodie E.L."/>
            <person name="Williams K.H."/>
            <person name="Hubbard S.S."/>
            <person name="Banfield J.F."/>
        </authorList>
    </citation>
    <scope>NUCLEOTIDE SEQUENCE [LARGE SCALE GENOMIC DNA]</scope>
</reference>
<dbReference type="Proteomes" id="UP000178774">
    <property type="component" value="Unassembled WGS sequence"/>
</dbReference>